<evidence type="ECO:0000256" key="1">
    <source>
        <dbReference type="SAM" id="Coils"/>
    </source>
</evidence>
<keyword evidence="1" id="KW-0175">Coiled coil</keyword>
<proteinExistence type="predicted"/>
<accession>A0A640W6K5</accession>
<organism evidence="2 3">
    <name type="scientific">Salinicola corii</name>
    <dbReference type="NCBI Taxonomy" id="2606937"/>
    <lineage>
        <taxon>Bacteria</taxon>
        <taxon>Pseudomonadati</taxon>
        <taxon>Pseudomonadota</taxon>
        <taxon>Gammaproteobacteria</taxon>
        <taxon>Oceanospirillales</taxon>
        <taxon>Halomonadaceae</taxon>
        <taxon>Salinicola</taxon>
    </lineage>
</organism>
<protein>
    <submittedName>
        <fullName evidence="2">Uncharacterized protein</fullName>
    </submittedName>
</protein>
<dbReference type="RefSeq" id="WP_149437770.1">
    <property type="nucleotide sequence ID" value="NZ_VTPX01000021.1"/>
</dbReference>
<keyword evidence="3" id="KW-1185">Reference proteome</keyword>
<evidence type="ECO:0000313" key="2">
    <source>
        <dbReference type="EMBL" id="KAA0015480.1"/>
    </source>
</evidence>
<dbReference type="EMBL" id="VTPX01000021">
    <property type="protein sequence ID" value="KAA0015480.1"/>
    <property type="molecule type" value="Genomic_DNA"/>
</dbReference>
<sequence length="102" mass="11106">MSQNITQPSIITLMRAADFEQISLVTTTRTFSICMNHNSAIAFGLEAAISRAVDAGECDGNTLQQMHAGAQLLAERLRQQARDMEELTGTLAALQSKARSHE</sequence>
<name>A0A640W6K5_9GAMM</name>
<dbReference type="AlphaFoldDB" id="A0A640W6K5"/>
<reference evidence="2 3" key="1">
    <citation type="submission" date="2019-08" db="EMBL/GenBank/DDBJ databases">
        <title>Bioinformatics analysis of the strain L3 and L5.</title>
        <authorList>
            <person name="Li X."/>
        </authorList>
    </citation>
    <scope>NUCLEOTIDE SEQUENCE [LARGE SCALE GENOMIC DNA]</scope>
    <source>
        <strain evidence="2 3">L3</strain>
    </source>
</reference>
<feature type="coiled-coil region" evidence="1">
    <location>
        <begin position="67"/>
        <end position="97"/>
    </location>
</feature>
<evidence type="ECO:0000313" key="3">
    <source>
        <dbReference type="Proteomes" id="UP000466024"/>
    </source>
</evidence>
<dbReference type="Proteomes" id="UP000466024">
    <property type="component" value="Unassembled WGS sequence"/>
</dbReference>
<comment type="caution">
    <text evidence="2">The sequence shown here is derived from an EMBL/GenBank/DDBJ whole genome shotgun (WGS) entry which is preliminary data.</text>
</comment>
<gene>
    <name evidence="2" type="ORF">F0A16_20545</name>
</gene>